<dbReference type="Proteomes" id="UP000225553">
    <property type="component" value="Segment"/>
</dbReference>
<protein>
    <submittedName>
        <fullName evidence="1">Uncharacterized protein</fullName>
    </submittedName>
</protein>
<gene>
    <name evidence="1" type="ORF">RISINGSUN_107</name>
</gene>
<evidence type="ECO:0000313" key="1">
    <source>
        <dbReference type="EMBL" id="ASU03563.1"/>
    </source>
</evidence>
<proteinExistence type="predicted"/>
<name>A0A223LI65_9CAUD</name>
<organism evidence="1 2">
    <name type="scientific">Erwinia phage vB_EamM_RisingSun</name>
    <dbReference type="NCBI Taxonomy" id="2026080"/>
    <lineage>
        <taxon>Viruses</taxon>
        <taxon>Duplodnaviria</taxon>
        <taxon>Heunggongvirae</taxon>
        <taxon>Uroviricota</taxon>
        <taxon>Caudoviricetes</taxon>
        <taxon>Chimalliviridae</taxon>
        <taxon>Risingsunvirus</taxon>
        <taxon>Risingsunvirus risingsun</taxon>
    </lineage>
</organism>
<dbReference type="EMBL" id="MF459646">
    <property type="protein sequence ID" value="ASU03563.1"/>
    <property type="molecule type" value="Genomic_DNA"/>
</dbReference>
<sequence length="225" mass="25872">MSFVLNLDMDDVVTDTNTLMVSDLITILKDYDHPAAEYLLHHLIIHDDLHTLAFQERLRKHAPELGTLLDTVIKTAIMDKGCYMTRVKPNYAVVDYIRTTLAKAVESGRIELAVTTHRGFHVDATDLTKAWLREQKVEHLINDFNVLDYRTIPNKLVYLRERYGDNFLLVDDNPIAGTELLPHHKELVIYTNGRKHLSRYTNQAIVNNVAELHAHLIELGVIGYY</sequence>
<keyword evidence="2" id="KW-1185">Reference proteome</keyword>
<accession>A0A223LI65</accession>
<reference evidence="2" key="1">
    <citation type="submission" date="2017-07" db="EMBL/GenBank/DDBJ databases">
        <authorList>
            <person name="Putnam M.J."/>
            <person name="Sharma R."/>
            <person name="Kruger J.L."/>
            <person name="Berg J.A."/>
            <person name="Payne A.M."/>
            <person name="Fajardo C.P."/>
            <person name="Breakwell D.P."/>
            <person name="Hope S."/>
            <person name="Grose J.H."/>
        </authorList>
    </citation>
    <scope>NUCLEOTIDE SEQUENCE [LARGE SCALE GENOMIC DNA]</scope>
</reference>
<dbReference type="OrthoDB" id="13110at10239"/>
<dbReference type="InterPro" id="IPR036412">
    <property type="entry name" value="HAD-like_sf"/>
</dbReference>
<dbReference type="SUPFAM" id="SSF56784">
    <property type="entry name" value="HAD-like"/>
    <property type="match status" value="1"/>
</dbReference>
<evidence type="ECO:0000313" key="2">
    <source>
        <dbReference type="Proteomes" id="UP000225553"/>
    </source>
</evidence>